<feature type="domain" description="Rv2525c-like glycoside hydrolase-like" evidence="1">
    <location>
        <begin position="30"/>
        <end position="134"/>
    </location>
</feature>
<comment type="caution">
    <text evidence="2">The sequence shown here is derived from an EMBL/GenBank/DDBJ whole genome shotgun (WGS) entry which is preliminary data.</text>
</comment>
<reference evidence="2 3" key="1">
    <citation type="submission" date="2020-01" db="EMBL/GenBank/DDBJ databases">
        <title>A novel Bacillus sp. from Pasinler.</title>
        <authorList>
            <person name="Adiguzel A."/>
            <person name="Ay H."/>
            <person name="Baltaci M.O."/>
        </authorList>
    </citation>
    <scope>NUCLEOTIDE SEQUENCE [LARGE SCALE GENOMIC DNA]</scope>
    <source>
        <strain evidence="2 3">P1</strain>
    </source>
</reference>
<evidence type="ECO:0000313" key="2">
    <source>
        <dbReference type="EMBL" id="NCU18182.1"/>
    </source>
</evidence>
<dbReference type="Pfam" id="PF08924">
    <property type="entry name" value="Rv2525c_GlyHyd-like"/>
    <property type="match status" value="1"/>
</dbReference>
<keyword evidence="3" id="KW-1185">Reference proteome</keyword>
<dbReference type="Gene3D" id="3.20.20.80">
    <property type="entry name" value="Glycosidases"/>
    <property type="match status" value="1"/>
</dbReference>
<gene>
    <name evidence="2" type="ORF">GW534_10690</name>
</gene>
<dbReference type="EMBL" id="JAACYS010000049">
    <property type="protein sequence ID" value="NCU18182.1"/>
    <property type="molecule type" value="Genomic_DNA"/>
</dbReference>
<protein>
    <submittedName>
        <fullName evidence="2">DUF1906 domain-containing protein</fullName>
    </submittedName>
</protein>
<proteinExistence type="predicted"/>
<dbReference type="InterPro" id="IPR017853">
    <property type="entry name" value="GH"/>
</dbReference>
<sequence>MCAHWGVDSATNVTNDLYNCVLNNFGKPEYWGRYLSTVQGAAEGLTGEEFELLHNNGTKILPIYNDFQEAVGYQQGRNVAINTIFHARRLAIQEGTVLFAKVEHFFPVDGEWITGFVDVFLPSGYRPGMYLDPIQGQFNDAYCSAVSNSPKVANQLILWSAEPELGATKKAEVPAFNPQKPTCRANVWGWQYGRDAETCPIDTNLIDRKLYNLLW</sequence>
<dbReference type="RefSeq" id="WP_161921011.1">
    <property type="nucleotide sequence ID" value="NZ_JAACYS010000049.1"/>
</dbReference>
<evidence type="ECO:0000313" key="3">
    <source>
        <dbReference type="Proteomes" id="UP000743899"/>
    </source>
</evidence>
<dbReference type="InterPro" id="IPR015020">
    <property type="entry name" value="Rv2525c-like_Glyco_Hydro-like"/>
</dbReference>
<dbReference type="SUPFAM" id="SSF51445">
    <property type="entry name" value="(Trans)glycosidases"/>
    <property type="match status" value="1"/>
</dbReference>
<organism evidence="2 3">
    <name type="scientific">Pallidibacillus pasinlerensis</name>
    <dbReference type="NCBI Taxonomy" id="2703818"/>
    <lineage>
        <taxon>Bacteria</taxon>
        <taxon>Bacillati</taxon>
        <taxon>Bacillota</taxon>
        <taxon>Bacilli</taxon>
        <taxon>Bacillales</taxon>
        <taxon>Bacillaceae</taxon>
        <taxon>Pallidibacillus</taxon>
    </lineage>
</organism>
<dbReference type="Proteomes" id="UP000743899">
    <property type="component" value="Unassembled WGS sequence"/>
</dbReference>
<accession>A0ABX0A5V5</accession>
<name>A0ABX0A5V5_9BACI</name>
<evidence type="ECO:0000259" key="1">
    <source>
        <dbReference type="Pfam" id="PF08924"/>
    </source>
</evidence>